<sequence>MSCRIFELLTILATLAGLAFGQELTLTGPSSSLATFVTTTRNGTTGVPTMSRHTITTTLSVMAQTGSVMTHRHHNSSSDSSSSTSTTAPTTTTFAPSRPTPIPIPNAGRRPTQPGLRKLTIVVGLATYGLILL</sequence>
<evidence type="ECO:0000256" key="2">
    <source>
        <dbReference type="SAM" id="SignalP"/>
    </source>
</evidence>
<feature type="chain" id="PRO_5040440195" evidence="2">
    <location>
        <begin position="22"/>
        <end position="133"/>
    </location>
</feature>
<dbReference type="OrthoDB" id="4961526at2759"/>
<gene>
    <name evidence="3" type="ORF">E4U43_004664</name>
</gene>
<protein>
    <submittedName>
        <fullName evidence="3">Uncharacterized protein</fullName>
    </submittedName>
</protein>
<dbReference type="Proteomes" id="UP000748025">
    <property type="component" value="Unassembled WGS sequence"/>
</dbReference>
<evidence type="ECO:0000313" key="3">
    <source>
        <dbReference type="EMBL" id="KAG5988691.1"/>
    </source>
</evidence>
<feature type="signal peptide" evidence="2">
    <location>
        <begin position="1"/>
        <end position="21"/>
    </location>
</feature>
<reference evidence="3" key="1">
    <citation type="journal article" date="2020" name="bioRxiv">
        <title>Whole genome comparisons of ergot fungi reveals the divergence and evolution of species within the genus Claviceps are the result of varying mechanisms driving genome evolution and host range expansion.</title>
        <authorList>
            <person name="Wyka S.A."/>
            <person name="Mondo S.J."/>
            <person name="Liu M."/>
            <person name="Dettman J."/>
            <person name="Nalam V."/>
            <person name="Broders K.D."/>
        </authorList>
    </citation>
    <scope>NUCLEOTIDE SEQUENCE</scope>
    <source>
        <strain evidence="3">CCC 602</strain>
    </source>
</reference>
<accession>A0A9P7N4H0</accession>
<name>A0A9P7N4H0_9HYPO</name>
<feature type="compositionally biased region" description="Low complexity" evidence="1">
    <location>
        <begin position="77"/>
        <end position="97"/>
    </location>
</feature>
<keyword evidence="2" id="KW-0732">Signal</keyword>
<keyword evidence="4" id="KW-1185">Reference proteome</keyword>
<feature type="region of interest" description="Disordered" evidence="1">
    <location>
        <begin position="67"/>
        <end position="113"/>
    </location>
</feature>
<evidence type="ECO:0000256" key="1">
    <source>
        <dbReference type="SAM" id="MobiDB-lite"/>
    </source>
</evidence>
<dbReference type="EMBL" id="SRPW01003038">
    <property type="protein sequence ID" value="KAG5988691.1"/>
    <property type="molecule type" value="Genomic_DNA"/>
</dbReference>
<proteinExistence type="predicted"/>
<organism evidence="3 4">
    <name type="scientific">Claviceps pusilla</name>
    <dbReference type="NCBI Taxonomy" id="123648"/>
    <lineage>
        <taxon>Eukaryota</taxon>
        <taxon>Fungi</taxon>
        <taxon>Dikarya</taxon>
        <taxon>Ascomycota</taxon>
        <taxon>Pezizomycotina</taxon>
        <taxon>Sordariomycetes</taxon>
        <taxon>Hypocreomycetidae</taxon>
        <taxon>Hypocreales</taxon>
        <taxon>Clavicipitaceae</taxon>
        <taxon>Claviceps</taxon>
    </lineage>
</organism>
<evidence type="ECO:0000313" key="4">
    <source>
        <dbReference type="Proteomes" id="UP000748025"/>
    </source>
</evidence>
<dbReference type="AlphaFoldDB" id="A0A9P7N4H0"/>
<comment type="caution">
    <text evidence="3">The sequence shown here is derived from an EMBL/GenBank/DDBJ whole genome shotgun (WGS) entry which is preliminary data.</text>
</comment>